<evidence type="ECO:0000256" key="2">
    <source>
        <dbReference type="ARBA" id="ARBA00012438"/>
    </source>
</evidence>
<evidence type="ECO:0000313" key="11">
    <source>
        <dbReference type="Proteomes" id="UP000288178"/>
    </source>
</evidence>
<name>A0A3S2USV3_9BURK</name>
<dbReference type="InterPro" id="IPR001610">
    <property type="entry name" value="PAC"/>
</dbReference>
<dbReference type="SUPFAM" id="SSF55785">
    <property type="entry name" value="PYP-like sensor domain (PAS domain)"/>
    <property type="match status" value="2"/>
</dbReference>
<organism evidence="10 11">
    <name type="scientific">Rubrivivax albus</name>
    <dbReference type="NCBI Taxonomy" id="2499835"/>
    <lineage>
        <taxon>Bacteria</taxon>
        <taxon>Pseudomonadati</taxon>
        <taxon>Pseudomonadota</taxon>
        <taxon>Betaproteobacteria</taxon>
        <taxon>Burkholderiales</taxon>
        <taxon>Sphaerotilaceae</taxon>
        <taxon>Rubrivivax</taxon>
    </lineage>
</organism>
<dbReference type="OrthoDB" id="9808408at2"/>
<dbReference type="InterPro" id="IPR036097">
    <property type="entry name" value="HisK_dim/P_sf"/>
</dbReference>
<dbReference type="RefSeq" id="WP_128196429.1">
    <property type="nucleotide sequence ID" value="NZ_SACT01000001.1"/>
</dbReference>
<dbReference type="GO" id="GO:0030295">
    <property type="term" value="F:protein kinase activator activity"/>
    <property type="evidence" value="ECO:0007669"/>
    <property type="project" value="TreeGrafter"/>
</dbReference>
<dbReference type="InterPro" id="IPR050351">
    <property type="entry name" value="BphY/WalK/GraS-like"/>
</dbReference>
<feature type="domain" description="PAC" evidence="9">
    <location>
        <begin position="285"/>
        <end position="339"/>
    </location>
</feature>
<dbReference type="SUPFAM" id="SSF55874">
    <property type="entry name" value="ATPase domain of HSP90 chaperone/DNA topoisomerase II/histidine kinase"/>
    <property type="match status" value="1"/>
</dbReference>
<dbReference type="CDD" id="cd00082">
    <property type="entry name" value="HisKA"/>
    <property type="match status" value="1"/>
</dbReference>
<dbReference type="GO" id="GO:0007234">
    <property type="term" value="P:osmosensory signaling via phosphorelay pathway"/>
    <property type="evidence" value="ECO:0007669"/>
    <property type="project" value="TreeGrafter"/>
</dbReference>
<feature type="coiled-coil region" evidence="7">
    <location>
        <begin position="330"/>
        <end position="375"/>
    </location>
</feature>
<dbReference type="CDD" id="cd00130">
    <property type="entry name" value="PAS"/>
    <property type="match status" value="1"/>
</dbReference>
<dbReference type="InterPro" id="IPR005467">
    <property type="entry name" value="His_kinase_dom"/>
</dbReference>
<dbReference type="InterPro" id="IPR000700">
    <property type="entry name" value="PAS-assoc_C"/>
</dbReference>
<dbReference type="InterPro" id="IPR003594">
    <property type="entry name" value="HATPase_dom"/>
</dbReference>
<comment type="caution">
    <text evidence="10">The sequence shown here is derived from an EMBL/GenBank/DDBJ whole genome shotgun (WGS) entry which is preliminary data.</text>
</comment>
<evidence type="ECO:0000256" key="6">
    <source>
        <dbReference type="ARBA" id="ARBA00023136"/>
    </source>
</evidence>
<evidence type="ECO:0000259" key="8">
    <source>
        <dbReference type="PROSITE" id="PS50109"/>
    </source>
</evidence>
<dbReference type="InterPro" id="IPR000014">
    <property type="entry name" value="PAS"/>
</dbReference>
<evidence type="ECO:0000256" key="7">
    <source>
        <dbReference type="SAM" id="Coils"/>
    </source>
</evidence>
<protein>
    <recommendedName>
        <fullName evidence="2">histidine kinase</fullName>
        <ecNumber evidence="2">2.7.13.3</ecNumber>
    </recommendedName>
</protein>
<keyword evidence="7" id="KW-0175">Coiled coil</keyword>
<keyword evidence="3" id="KW-0597">Phosphoprotein</keyword>
<evidence type="ECO:0000256" key="5">
    <source>
        <dbReference type="ARBA" id="ARBA00022777"/>
    </source>
</evidence>
<dbReference type="InterPro" id="IPR004358">
    <property type="entry name" value="Sig_transdc_His_kin-like_C"/>
</dbReference>
<feature type="domain" description="Histidine kinase" evidence="8">
    <location>
        <begin position="368"/>
        <end position="583"/>
    </location>
</feature>
<dbReference type="EMBL" id="SACT01000001">
    <property type="protein sequence ID" value="RVT54334.1"/>
    <property type="molecule type" value="Genomic_DNA"/>
</dbReference>
<dbReference type="Pfam" id="PF02518">
    <property type="entry name" value="HATPase_c"/>
    <property type="match status" value="1"/>
</dbReference>
<dbReference type="Pfam" id="PF00512">
    <property type="entry name" value="HisKA"/>
    <property type="match status" value="1"/>
</dbReference>
<keyword evidence="11" id="KW-1185">Reference proteome</keyword>
<dbReference type="Pfam" id="PF08448">
    <property type="entry name" value="PAS_4"/>
    <property type="match status" value="2"/>
</dbReference>
<keyword evidence="6" id="KW-0472">Membrane</keyword>
<dbReference type="Gene3D" id="1.10.287.130">
    <property type="match status" value="1"/>
</dbReference>
<accession>A0A3S2USV3</accession>
<feature type="domain" description="PAC" evidence="9">
    <location>
        <begin position="156"/>
        <end position="210"/>
    </location>
</feature>
<evidence type="ECO:0000259" key="9">
    <source>
        <dbReference type="PROSITE" id="PS50113"/>
    </source>
</evidence>
<dbReference type="InterPro" id="IPR013656">
    <property type="entry name" value="PAS_4"/>
</dbReference>
<keyword evidence="5" id="KW-0418">Kinase</keyword>
<dbReference type="InterPro" id="IPR036890">
    <property type="entry name" value="HATPase_C_sf"/>
</dbReference>
<dbReference type="InterPro" id="IPR003661">
    <property type="entry name" value="HisK_dim/P_dom"/>
</dbReference>
<comment type="catalytic activity">
    <reaction evidence="1">
        <text>ATP + protein L-histidine = ADP + protein N-phospho-L-histidine.</text>
        <dbReference type="EC" id="2.7.13.3"/>
    </reaction>
</comment>
<dbReference type="SUPFAM" id="SSF47384">
    <property type="entry name" value="Homodimeric domain of signal transducing histidine kinase"/>
    <property type="match status" value="1"/>
</dbReference>
<dbReference type="SMART" id="SM00387">
    <property type="entry name" value="HATPase_c"/>
    <property type="match status" value="1"/>
</dbReference>
<dbReference type="GO" id="GO:0016020">
    <property type="term" value="C:membrane"/>
    <property type="evidence" value="ECO:0007669"/>
    <property type="project" value="UniProtKB-SubCell"/>
</dbReference>
<dbReference type="GO" id="GO:0000156">
    <property type="term" value="F:phosphorelay response regulator activity"/>
    <property type="evidence" value="ECO:0007669"/>
    <property type="project" value="TreeGrafter"/>
</dbReference>
<dbReference type="Gene3D" id="3.30.565.10">
    <property type="entry name" value="Histidine kinase-like ATPase, C-terminal domain"/>
    <property type="match status" value="1"/>
</dbReference>
<dbReference type="Proteomes" id="UP000288178">
    <property type="component" value="Unassembled WGS sequence"/>
</dbReference>
<keyword evidence="4" id="KW-0808">Transferase</keyword>
<proteinExistence type="predicted"/>
<sequence length="592" mass="65029">MLTRAALAGGGLLAAGLMAWAAWTLSRQRHLLRHLATEVSGALGSGDWQDAVRSLRNDRLAAPSAFDTLATGMEGALGESERRWQTLADLAADWYWETDGQHRLTWMSGAGALVTSQGLRAADMIGRRHDQIEAFEEPTDGWAPFHALLDQGRAFRDLEFRVRLHGRDDSSVWVAVSGRPRRDASGRVIGYEGVGRDITERKQAIERLRASEQRWTLMAGLVSDYYWETDVQHRMLPLRPEVARRFGAVADALEGRTPWEAYPDALPATAWDEHRADIAARRPFRGVEMDIDGDDEGRTRRIVSLSGVPRFDGKGRFLGYHGIGRDITLRREAERLMLRQSESLKQAVDERTRTLETLNRDLEAFSRELAHELRTPIGHVQGLAHLLVTKAGDRLAADELNLLGLQLRAARHMRETVDALLALARSTAQPLLFEDVDLSALAAEVVAELPEIARDAPVAWQLMPGIAVRGSHAALRIVLQNLLGNAAKFTRRASAPRVELGAEALADGSVRVWVVDNGAGFAPELTERLFRPFGRLHGDEEFQGTGIGLTIVQRIVERHGGLVTAEGNPGSGARFTFTLPGAQAAGDGAATT</sequence>
<dbReference type="PANTHER" id="PTHR42878:SF15">
    <property type="entry name" value="BACTERIOPHYTOCHROME"/>
    <property type="match status" value="1"/>
</dbReference>
<dbReference type="NCBIfam" id="TIGR00229">
    <property type="entry name" value="sensory_box"/>
    <property type="match status" value="2"/>
</dbReference>
<dbReference type="SMART" id="SM00086">
    <property type="entry name" value="PAC"/>
    <property type="match status" value="2"/>
</dbReference>
<dbReference type="AlphaFoldDB" id="A0A3S2USV3"/>
<dbReference type="PROSITE" id="PS50113">
    <property type="entry name" value="PAC"/>
    <property type="match status" value="2"/>
</dbReference>
<dbReference type="PANTHER" id="PTHR42878">
    <property type="entry name" value="TWO-COMPONENT HISTIDINE KINASE"/>
    <property type="match status" value="1"/>
</dbReference>
<evidence type="ECO:0000256" key="4">
    <source>
        <dbReference type="ARBA" id="ARBA00022679"/>
    </source>
</evidence>
<dbReference type="EC" id="2.7.13.3" evidence="2"/>
<dbReference type="PRINTS" id="PR00344">
    <property type="entry name" value="BCTRLSENSOR"/>
</dbReference>
<dbReference type="Gene3D" id="3.30.450.20">
    <property type="entry name" value="PAS domain"/>
    <property type="match status" value="2"/>
</dbReference>
<gene>
    <name evidence="10" type="ORF">ENE75_05655</name>
</gene>
<evidence type="ECO:0000256" key="1">
    <source>
        <dbReference type="ARBA" id="ARBA00000085"/>
    </source>
</evidence>
<dbReference type="InterPro" id="IPR035965">
    <property type="entry name" value="PAS-like_dom_sf"/>
</dbReference>
<dbReference type="SMART" id="SM00388">
    <property type="entry name" value="HisKA"/>
    <property type="match status" value="1"/>
</dbReference>
<evidence type="ECO:0000313" key="10">
    <source>
        <dbReference type="EMBL" id="RVT54334.1"/>
    </source>
</evidence>
<dbReference type="PROSITE" id="PS50109">
    <property type="entry name" value="HIS_KIN"/>
    <property type="match status" value="1"/>
</dbReference>
<reference evidence="10 11" key="1">
    <citation type="submission" date="2019-01" db="EMBL/GenBank/DDBJ databases">
        <authorList>
            <person name="Chen W.-M."/>
        </authorList>
    </citation>
    <scope>NUCLEOTIDE SEQUENCE [LARGE SCALE GENOMIC DNA]</scope>
    <source>
        <strain evidence="10 11">ICH-3</strain>
    </source>
</reference>
<evidence type="ECO:0000256" key="3">
    <source>
        <dbReference type="ARBA" id="ARBA00022553"/>
    </source>
</evidence>
<dbReference type="GO" id="GO:0000155">
    <property type="term" value="F:phosphorelay sensor kinase activity"/>
    <property type="evidence" value="ECO:0007669"/>
    <property type="project" value="InterPro"/>
</dbReference>